<accession>A0A6A8GF00</accession>
<dbReference type="RefSeq" id="WP_151161394.1">
    <property type="nucleotide sequence ID" value="NZ_WKJO01000001.1"/>
</dbReference>
<evidence type="ECO:0000313" key="1">
    <source>
        <dbReference type="EMBL" id="MRX20727.1"/>
    </source>
</evidence>
<reference evidence="1 2" key="1">
    <citation type="submission" date="2019-11" db="EMBL/GenBank/DDBJ databases">
        <title>Whole genome sequence of Haloferax sp. MBLA0076.</title>
        <authorList>
            <person name="Seo M.-J."/>
            <person name="Cho E.-S."/>
        </authorList>
    </citation>
    <scope>NUCLEOTIDE SEQUENCE [LARGE SCALE GENOMIC DNA]</scope>
    <source>
        <strain evidence="1 2">MBLA0076</strain>
    </source>
</reference>
<proteinExistence type="predicted"/>
<dbReference type="EMBL" id="WKJO01000001">
    <property type="protein sequence ID" value="MRX20727.1"/>
    <property type="molecule type" value="Genomic_DNA"/>
</dbReference>
<name>A0A6A8GF00_9EURY</name>
<dbReference type="AlphaFoldDB" id="A0A6A8GF00"/>
<dbReference type="Pfam" id="PF03683">
    <property type="entry name" value="UPF0175"/>
    <property type="match status" value="1"/>
</dbReference>
<evidence type="ECO:0000313" key="2">
    <source>
        <dbReference type="Proteomes" id="UP000439022"/>
    </source>
</evidence>
<evidence type="ECO:0008006" key="3">
    <source>
        <dbReference type="Google" id="ProtNLM"/>
    </source>
</evidence>
<gene>
    <name evidence="1" type="ORF">GJR96_01955</name>
</gene>
<dbReference type="Proteomes" id="UP000439022">
    <property type="component" value="Unassembled WGS sequence"/>
</dbReference>
<dbReference type="InterPro" id="IPR005368">
    <property type="entry name" value="UPF0175"/>
</dbReference>
<keyword evidence="2" id="KW-1185">Reference proteome</keyword>
<organism evidence="1 2">
    <name type="scientific">Haloferax litoreum</name>
    <dbReference type="NCBI Taxonomy" id="2666140"/>
    <lineage>
        <taxon>Archaea</taxon>
        <taxon>Methanobacteriati</taxon>
        <taxon>Methanobacteriota</taxon>
        <taxon>Stenosarchaea group</taxon>
        <taxon>Halobacteria</taxon>
        <taxon>Halobacteriales</taxon>
        <taxon>Haloferacaceae</taxon>
        <taxon>Haloferax</taxon>
    </lineage>
</organism>
<sequence length="100" mass="11149">MPSISARIPDDERDELEDVAELLGEDRSTVIRKALGEGLRELRVRVAIERYQSGDVSLNQAARLAGVSLGEWFEIARDRNLTSQLSPDEIEREADAALDL</sequence>
<protein>
    <recommendedName>
        <fullName evidence="3">Ribbon-helix-helix protein, CopG family</fullName>
    </recommendedName>
</protein>
<comment type="caution">
    <text evidence="1">The sequence shown here is derived from an EMBL/GenBank/DDBJ whole genome shotgun (WGS) entry which is preliminary data.</text>
</comment>